<reference evidence="2" key="1">
    <citation type="submission" date="2009-05" db="EMBL/GenBank/DDBJ databases">
        <title>The genome sequence of Ajellomyces capsulatus strain H143.</title>
        <authorList>
            <person name="Champion M."/>
            <person name="Cuomo C.A."/>
            <person name="Ma L.-J."/>
            <person name="Henn M.R."/>
            <person name="Sil A."/>
            <person name="Goldman B."/>
            <person name="Young S.K."/>
            <person name="Kodira C.D."/>
            <person name="Zeng Q."/>
            <person name="Koehrsen M."/>
            <person name="Alvarado L."/>
            <person name="Berlin A.M."/>
            <person name="Borenstein D."/>
            <person name="Chen Z."/>
            <person name="Engels R."/>
            <person name="Freedman E."/>
            <person name="Gellesch M."/>
            <person name="Goldberg J."/>
            <person name="Griggs A."/>
            <person name="Gujja S."/>
            <person name="Heiman D.I."/>
            <person name="Hepburn T.A."/>
            <person name="Howarth C."/>
            <person name="Jen D."/>
            <person name="Larson L."/>
            <person name="Lewis B."/>
            <person name="Mehta T."/>
            <person name="Park D."/>
            <person name="Pearson M."/>
            <person name="Roberts A."/>
            <person name="Saif S."/>
            <person name="Shea T.D."/>
            <person name="Shenoy N."/>
            <person name="Sisk P."/>
            <person name="Stolte C."/>
            <person name="Sykes S."/>
            <person name="Walk T."/>
            <person name="White J."/>
            <person name="Yandava C."/>
            <person name="Klein B."/>
            <person name="McEwen J.G."/>
            <person name="Puccia R."/>
            <person name="Goldman G.H."/>
            <person name="Felipe M.S."/>
            <person name="Nino-Vega G."/>
            <person name="San-Blas G."/>
            <person name="Taylor J.W."/>
            <person name="Mendoza L."/>
            <person name="Galagan J.E."/>
            <person name="Nusbaum C."/>
            <person name="Birren B.W."/>
        </authorList>
    </citation>
    <scope>NUCLEOTIDE SEQUENCE [LARGE SCALE GENOMIC DNA]</scope>
    <source>
        <strain evidence="2">H143</strain>
    </source>
</reference>
<evidence type="ECO:0000313" key="1">
    <source>
        <dbReference type="EMBL" id="EER41764.1"/>
    </source>
</evidence>
<dbReference type="HOGENOM" id="CLU_1562450_0_0_1"/>
<accession>C6HDY0</accession>
<protein>
    <submittedName>
        <fullName evidence="1">Uncharacterized protein</fullName>
    </submittedName>
</protein>
<name>C6HDY0_AJECH</name>
<evidence type="ECO:0000313" key="2">
    <source>
        <dbReference type="Proteomes" id="UP000002624"/>
    </source>
</evidence>
<dbReference type="Proteomes" id="UP000002624">
    <property type="component" value="Unassembled WGS sequence"/>
</dbReference>
<organism evidence="1 2">
    <name type="scientific">Ajellomyces capsulatus (strain H143)</name>
    <name type="common">Darling's disease fungus</name>
    <name type="synonym">Histoplasma capsulatum</name>
    <dbReference type="NCBI Taxonomy" id="544712"/>
    <lineage>
        <taxon>Eukaryota</taxon>
        <taxon>Fungi</taxon>
        <taxon>Dikarya</taxon>
        <taxon>Ascomycota</taxon>
        <taxon>Pezizomycotina</taxon>
        <taxon>Eurotiomycetes</taxon>
        <taxon>Eurotiomycetidae</taxon>
        <taxon>Onygenales</taxon>
        <taxon>Ajellomycetaceae</taxon>
        <taxon>Histoplasma</taxon>
    </lineage>
</organism>
<dbReference type="EMBL" id="GG692423">
    <property type="protein sequence ID" value="EER41764.1"/>
    <property type="molecule type" value="Genomic_DNA"/>
</dbReference>
<dbReference type="OrthoDB" id="10604957at2759"/>
<gene>
    <name evidence="1" type="ORF">HCDG_04411</name>
</gene>
<sequence>MSFQAQFTAMKAHFEATYATRSSEICTSCFRLGEFGPVHKCVVSAGRMACDNCHFRGIQCFAIPQEANSAVEFYLRRASEIMCRKEADGRDYEIVTTDLKEILMAVEKMICFYGSLRLHPFVAGGLEGIVTPSAGIDLFNARRFFEAGLPLGFPLCAAPTINRIVDGGVIN</sequence>
<dbReference type="VEuPathDB" id="FungiDB:HCDG_04411"/>
<proteinExistence type="predicted"/>
<dbReference type="AlphaFoldDB" id="C6HDY0"/>